<proteinExistence type="predicted"/>
<comment type="caution">
    <text evidence="1">The sequence shown here is derived from an EMBL/GenBank/DDBJ whole genome shotgun (WGS) entry which is preliminary data.</text>
</comment>
<protein>
    <recommendedName>
        <fullName evidence="3">Reverse transcriptase domain-containing protein</fullName>
    </recommendedName>
</protein>
<evidence type="ECO:0008006" key="3">
    <source>
        <dbReference type="Google" id="ProtNLM"/>
    </source>
</evidence>
<evidence type="ECO:0000313" key="1">
    <source>
        <dbReference type="EMBL" id="KAK6764891.1"/>
    </source>
</evidence>
<name>A0ABR1ESM6_NECAM</name>
<sequence length="94" mass="10741">MFIVRRLTEIQQRYSKTLQLAICNFEAAFNSSHRGRLFNELALMEYKEISALTLLLASEDLVCHPFLSEFSTLRSTVQAIKIAFYGAQYEVTSG</sequence>
<reference evidence="1 2" key="1">
    <citation type="submission" date="2023-08" db="EMBL/GenBank/DDBJ databases">
        <title>A Necator americanus chromosomal reference genome.</title>
        <authorList>
            <person name="Ilik V."/>
            <person name="Petrzelkova K.J."/>
            <person name="Pardy F."/>
            <person name="Fuh T."/>
            <person name="Niatou-Singa F.S."/>
            <person name="Gouil Q."/>
            <person name="Baker L."/>
            <person name="Ritchie M.E."/>
            <person name="Jex A.R."/>
            <person name="Gazzola D."/>
            <person name="Li H."/>
            <person name="Toshio Fujiwara R."/>
            <person name="Zhan B."/>
            <person name="Aroian R.V."/>
            <person name="Pafco B."/>
            <person name="Schwarz E.M."/>
        </authorList>
    </citation>
    <scope>NUCLEOTIDE SEQUENCE [LARGE SCALE GENOMIC DNA]</scope>
    <source>
        <strain evidence="1 2">Aroian</strain>
        <tissue evidence="1">Whole animal</tissue>
    </source>
</reference>
<dbReference type="EMBL" id="JAVFWL010000006">
    <property type="protein sequence ID" value="KAK6764891.1"/>
    <property type="molecule type" value="Genomic_DNA"/>
</dbReference>
<gene>
    <name evidence="1" type="primary">Necator_chrX.g25165</name>
    <name evidence="1" type="ORF">RB195_024999</name>
</gene>
<organism evidence="1 2">
    <name type="scientific">Necator americanus</name>
    <name type="common">Human hookworm</name>
    <dbReference type="NCBI Taxonomy" id="51031"/>
    <lineage>
        <taxon>Eukaryota</taxon>
        <taxon>Metazoa</taxon>
        <taxon>Ecdysozoa</taxon>
        <taxon>Nematoda</taxon>
        <taxon>Chromadorea</taxon>
        <taxon>Rhabditida</taxon>
        <taxon>Rhabditina</taxon>
        <taxon>Rhabditomorpha</taxon>
        <taxon>Strongyloidea</taxon>
        <taxon>Ancylostomatidae</taxon>
        <taxon>Bunostominae</taxon>
        <taxon>Necator</taxon>
    </lineage>
</organism>
<keyword evidence="2" id="KW-1185">Reference proteome</keyword>
<dbReference type="Proteomes" id="UP001303046">
    <property type="component" value="Unassembled WGS sequence"/>
</dbReference>
<evidence type="ECO:0000313" key="2">
    <source>
        <dbReference type="Proteomes" id="UP001303046"/>
    </source>
</evidence>
<accession>A0ABR1ESM6</accession>